<dbReference type="RefSeq" id="WP_411915813.1">
    <property type="nucleotide sequence ID" value="NZ_BAAFSF010000004.1"/>
</dbReference>
<keyword evidence="10" id="KW-1133">Transmembrane helix</keyword>
<keyword evidence="7 9" id="KW-0808">Transferase</keyword>
<organism evidence="12 13">
    <name type="scientific">Porphyromonas miyakawae</name>
    <dbReference type="NCBI Taxonomy" id="3137470"/>
    <lineage>
        <taxon>Bacteria</taxon>
        <taxon>Pseudomonadati</taxon>
        <taxon>Bacteroidota</taxon>
        <taxon>Bacteroidia</taxon>
        <taxon>Bacteroidales</taxon>
        <taxon>Porphyromonadaceae</taxon>
        <taxon>Porphyromonas</taxon>
    </lineage>
</organism>
<keyword evidence="8 9" id="KW-0012">Acyltransferase</keyword>
<dbReference type="PANTHER" id="PTHR10434:SF66">
    <property type="entry name" value="PHOSPHOLIPID_GLYCEROL ACYLTRANSFERASE DOMAIN-CONTAINING PROTEIN"/>
    <property type="match status" value="1"/>
</dbReference>
<keyword evidence="9" id="KW-0594">Phospholipid biosynthesis</keyword>
<comment type="caution">
    <text evidence="12">The sequence shown here is derived from an EMBL/GenBank/DDBJ whole genome shotgun (WGS) entry which is preliminary data.</text>
</comment>
<comment type="pathway">
    <text evidence="3">Lipid metabolism.</text>
</comment>
<dbReference type="EMBL" id="BAAFSF010000004">
    <property type="protein sequence ID" value="GAB1252042.1"/>
    <property type="molecule type" value="Genomic_DNA"/>
</dbReference>
<comment type="pathway">
    <text evidence="2">Phospholipid metabolism; CDP-diacylglycerol biosynthesis; CDP-diacylglycerol from sn-glycerol 3-phosphate: step 2/3.</text>
</comment>
<dbReference type="NCBIfam" id="TIGR00530">
    <property type="entry name" value="AGP_acyltrn"/>
    <property type="match status" value="1"/>
</dbReference>
<evidence type="ECO:0000256" key="6">
    <source>
        <dbReference type="ARBA" id="ARBA00016139"/>
    </source>
</evidence>
<evidence type="ECO:0000313" key="12">
    <source>
        <dbReference type="EMBL" id="GAB1252042.1"/>
    </source>
</evidence>
<evidence type="ECO:0000256" key="4">
    <source>
        <dbReference type="ARBA" id="ARBA00008655"/>
    </source>
</evidence>
<evidence type="ECO:0000313" key="13">
    <source>
        <dbReference type="Proteomes" id="UP001628220"/>
    </source>
</evidence>
<dbReference type="Pfam" id="PF01553">
    <property type="entry name" value="Acyltransferase"/>
    <property type="match status" value="1"/>
</dbReference>
<name>A0ABQ0E309_9PORP</name>
<evidence type="ECO:0000256" key="7">
    <source>
        <dbReference type="ARBA" id="ARBA00022679"/>
    </source>
</evidence>
<feature type="transmembrane region" description="Helical" evidence="10">
    <location>
        <begin position="7"/>
        <end position="35"/>
    </location>
</feature>
<evidence type="ECO:0000256" key="8">
    <source>
        <dbReference type="ARBA" id="ARBA00023315"/>
    </source>
</evidence>
<dbReference type="SMART" id="SM00563">
    <property type="entry name" value="PlsC"/>
    <property type="match status" value="1"/>
</dbReference>
<gene>
    <name evidence="12" type="ORF">Tsumi_11480</name>
</gene>
<dbReference type="EC" id="2.3.1.51" evidence="5 9"/>
<evidence type="ECO:0000256" key="10">
    <source>
        <dbReference type="SAM" id="Phobius"/>
    </source>
</evidence>
<dbReference type="GO" id="GO:0016746">
    <property type="term" value="F:acyltransferase activity"/>
    <property type="evidence" value="ECO:0007669"/>
    <property type="project" value="UniProtKB-KW"/>
</dbReference>
<evidence type="ECO:0000256" key="3">
    <source>
        <dbReference type="ARBA" id="ARBA00005189"/>
    </source>
</evidence>
<feature type="transmembrane region" description="Helical" evidence="10">
    <location>
        <begin position="47"/>
        <end position="64"/>
    </location>
</feature>
<reference evidence="12 13" key="1">
    <citation type="journal article" date="2025" name="Int. J. Syst. Evol. Microbiol.">
        <title>Desulfovibrio falkowii sp. nov., Porphyromonas miyakawae sp. nov., Mediterraneibacter flintii sp. nov. and Owariibacterium komagatae gen. nov., sp. nov., isolated from human faeces.</title>
        <authorList>
            <person name="Hamaguchi T."/>
            <person name="Ohara M."/>
            <person name="Hisatomi A."/>
            <person name="Sekiguchi K."/>
            <person name="Takeda J.I."/>
            <person name="Ueyama J."/>
            <person name="Ito M."/>
            <person name="Nishiwaki H."/>
            <person name="Ogi T."/>
            <person name="Hirayama M."/>
            <person name="Ohkuma M."/>
            <person name="Sakamoto M."/>
            <person name="Ohno K."/>
        </authorList>
    </citation>
    <scope>NUCLEOTIDE SEQUENCE [LARGE SCALE GENOMIC DNA]</scope>
    <source>
        <strain evidence="12 13">13CB11C</strain>
    </source>
</reference>
<sequence length="243" mass="27495">MLKILYTLYYWLIAVPLFVAATILFSLLSIIFSLLGGKGVAYWCGKWWSLFSVYIFLCPVKVVGRENLPERKRPVVIMANHQGALDIFMIYGFIGKPFRWIMKASLKKVPFLGQACTMAGFIYVDEKDPTSIKDTLRDAQAVLSSGTSIAIFPEGHRTATGEVMRFKKGGFVMAHELSIPILPITLEGPYSALPKGKWQVRPTRLTMTIHPLYTISKEEPYPRNLVRAVQEVKEIIESPLQHE</sequence>
<dbReference type="InterPro" id="IPR002123">
    <property type="entry name" value="Plipid/glycerol_acylTrfase"/>
</dbReference>
<evidence type="ECO:0000256" key="5">
    <source>
        <dbReference type="ARBA" id="ARBA00013211"/>
    </source>
</evidence>
<accession>A0ABQ0E309</accession>
<evidence type="ECO:0000256" key="1">
    <source>
        <dbReference type="ARBA" id="ARBA00001141"/>
    </source>
</evidence>
<dbReference type="CDD" id="cd07989">
    <property type="entry name" value="LPLAT_AGPAT-like"/>
    <property type="match status" value="1"/>
</dbReference>
<evidence type="ECO:0000256" key="2">
    <source>
        <dbReference type="ARBA" id="ARBA00004728"/>
    </source>
</evidence>
<keyword evidence="10" id="KW-0472">Membrane</keyword>
<proteinExistence type="inferred from homology"/>
<evidence type="ECO:0000256" key="9">
    <source>
        <dbReference type="RuleBase" id="RU361267"/>
    </source>
</evidence>
<comment type="similarity">
    <text evidence="4 9">Belongs to the 1-acyl-sn-glycerol-3-phosphate acyltransferase family.</text>
</comment>
<keyword evidence="9" id="KW-1208">Phospholipid metabolism</keyword>
<comment type="catalytic activity">
    <reaction evidence="1 9">
        <text>a 1-acyl-sn-glycero-3-phosphate + an acyl-CoA = a 1,2-diacyl-sn-glycero-3-phosphate + CoA</text>
        <dbReference type="Rhea" id="RHEA:19709"/>
        <dbReference type="ChEBI" id="CHEBI:57287"/>
        <dbReference type="ChEBI" id="CHEBI:57970"/>
        <dbReference type="ChEBI" id="CHEBI:58342"/>
        <dbReference type="ChEBI" id="CHEBI:58608"/>
        <dbReference type="EC" id="2.3.1.51"/>
    </reaction>
</comment>
<dbReference type="PANTHER" id="PTHR10434">
    <property type="entry name" value="1-ACYL-SN-GLYCEROL-3-PHOSPHATE ACYLTRANSFERASE"/>
    <property type="match status" value="1"/>
</dbReference>
<dbReference type="Proteomes" id="UP001628220">
    <property type="component" value="Unassembled WGS sequence"/>
</dbReference>
<dbReference type="InterPro" id="IPR004552">
    <property type="entry name" value="AGP_acyltrans"/>
</dbReference>
<dbReference type="SUPFAM" id="SSF69593">
    <property type="entry name" value="Glycerol-3-phosphate (1)-acyltransferase"/>
    <property type="match status" value="1"/>
</dbReference>
<keyword evidence="13" id="KW-1185">Reference proteome</keyword>
<feature type="domain" description="Phospholipid/glycerol acyltransferase" evidence="11">
    <location>
        <begin position="75"/>
        <end position="189"/>
    </location>
</feature>
<evidence type="ECO:0000259" key="11">
    <source>
        <dbReference type="SMART" id="SM00563"/>
    </source>
</evidence>
<protein>
    <recommendedName>
        <fullName evidence="6 9">1-acyl-sn-glycerol-3-phosphate acyltransferase</fullName>
        <ecNumber evidence="5 9">2.3.1.51</ecNumber>
    </recommendedName>
</protein>
<keyword evidence="9" id="KW-0443">Lipid metabolism</keyword>
<keyword evidence="10" id="KW-0812">Transmembrane</keyword>
<keyword evidence="9" id="KW-0444">Lipid biosynthesis</keyword>
<comment type="domain">
    <text evidence="9">The HXXXXD motif is essential for acyltransferase activity and may constitute the binding site for the phosphate moiety of the glycerol-3-phosphate.</text>
</comment>